<feature type="domain" description="Tripartite ATP-independent periplasmic transporters DctQ component" evidence="10">
    <location>
        <begin position="24"/>
        <end position="152"/>
    </location>
</feature>
<evidence type="ECO:0000256" key="8">
    <source>
        <dbReference type="ARBA" id="ARBA00038436"/>
    </source>
</evidence>
<dbReference type="Proteomes" id="UP000295066">
    <property type="component" value="Unassembled WGS sequence"/>
</dbReference>
<dbReference type="InterPro" id="IPR055348">
    <property type="entry name" value="DctQ"/>
</dbReference>
<dbReference type="RefSeq" id="WP_133957240.1">
    <property type="nucleotide sequence ID" value="NZ_SORI01000006.1"/>
</dbReference>
<dbReference type="EMBL" id="SORI01000006">
    <property type="protein sequence ID" value="TDY61188.1"/>
    <property type="molecule type" value="Genomic_DNA"/>
</dbReference>
<comment type="subcellular location">
    <subcellularLocation>
        <location evidence="1">Cell inner membrane</location>
        <topology evidence="1">Multi-pass membrane protein</topology>
    </subcellularLocation>
</comment>
<feature type="transmembrane region" description="Helical" evidence="9">
    <location>
        <begin position="15"/>
        <end position="35"/>
    </location>
</feature>
<dbReference type="InterPro" id="IPR007387">
    <property type="entry name" value="TRAP_DctQ"/>
</dbReference>
<feature type="transmembrane region" description="Helical" evidence="9">
    <location>
        <begin position="85"/>
        <end position="106"/>
    </location>
</feature>
<feature type="transmembrane region" description="Helical" evidence="9">
    <location>
        <begin position="126"/>
        <end position="145"/>
    </location>
</feature>
<dbReference type="PANTHER" id="PTHR35011">
    <property type="entry name" value="2,3-DIKETO-L-GULONATE TRAP TRANSPORTER SMALL PERMEASE PROTEIN YIAM"/>
    <property type="match status" value="1"/>
</dbReference>
<accession>A0A4R8M8A8</accession>
<name>A0A4R8M8A8_9BACT</name>
<dbReference type="OrthoDB" id="9815614at2"/>
<keyword evidence="3" id="KW-1003">Cell membrane</keyword>
<evidence type="ECO:0000256" key="2">
    <source>
        <dbReference type="ARBA" id="ARBA00022448"/>
    </source>
</evidence>
<dbReference type="PANTHER" id="PTHR35011:SF5">
    <property type="entry name" value="SIALIC ACID TRAP TRANSPORTER SMALL PERMEASE PROTEIN SIAQ"/>
    <property type="match status" value="1"/>
</dbReference>
<dbReference type="GO" id="GO:0015740">
    <property type="term" value="P:C4-dicarboxylate transport"/>
    <property type="evidence" value="ECO:0007669"/>
    <property type="project" value="TreeGrafter"/>
</dbReference>
<keyword evidence="7 9" id="KW-0472">Membrane</keyword>
<evidence type="ECO:0000256" key="3">
    <source>
        <dbReference type="ARBA" id="ARBA00022475"/>
    </source>
</evidence>
<gene>
    <name evidence="11" type="ORF">C8D99_10643</name>
</gene>
<evidence type="ECO:0000313" key="11">
    <source>
        <dbReference type="EMBL" id="TDY61188.1"/>
    </source>
</evidence>
<dbReference type="Pfam" id="PF04290">
    <property type="entry name" value="DctQ"/>
    <property type="match status" value="1"/>
</dbReference>
<dbReference type="GO" id="GO:0005886">
    <property type="term" value="C:plasma membrane"/>
    <property type="evidence" value="ECO:0007669"/>
    <property type="project" value="UniProtKB-SubCell"/>
</dbReference>
<reference evidence="11 12" key="1">
    <citation type="submission" date="2019-03" db="EMBL/GenBank/DDBJ databases">
        <title>Genomic Encyclopedia of Type Strains, Phase IV (KMG-IV): sequencing the most valuable type-strain genomes for metagenomic binning, comparative biology and taxonomic classification.</title>
        <authorList>
            <person name="Goeker M."/>
        </authorList>
    </citation>
    <scope>NUCLEOTIDE SEQUENCE [LARGE SCALE GENOMIC DNA]</scope>
    <source>
        <strain evidence="11 12">DSM 25964</strain>
    </source>
</reference>
<proteinExistence type="inferred from homology"/>
<comment type="caution">
    <text evidence="11">The sequence shown here is derived from an EMBL/GenBank/DDBJ whole genome shotgun (WGS) entry which is preliminary data.</text>
</comment>
<feature type="transmembrane region" description="Helical" evidence="9">
    <location>
        <begin position="47"/>
        <end position="65"/>
    </location>
</feature>
<dbReference type="GO" id="GO:0022857">
    <property type="term" value="F:transmembrane transporter activity"/>
    <property type="evidence" value="ECO:0007669"/>
    <property type="project" value="TreeGrafter"/>
</dbReference>
<evidence type="ECO:0000256" key="9">
    <source>
        <dbReference type="SAM" id="Phobius"/>
    </source>
</evidence>
<keyword evidence="5 9" id="KW-0812">Transmembrane</keyword>
<dbReference type="AlphaFoldDB" id="A0A4R8M8A8"/>
<evidence type="ECO:0000313" key="12">
    <source>
        <dbReference type="Proteomes" id="UP000295066"/>
    </source>
</evidence>
<evidence type="ECO:0000256" key="7">
    <source>
        <dbReference type="ARBA" id="ARBA00023136"/>
    </source>
</evidence>
<evidence type="ECO:0000259" key="10">
    <source>
        <dbReference type="Pfam" id="PF04290"/>
    </source>
</evidence>
<keyword evidence="2" id="KW-0813">Transport</keyword>
<evidence type="ECO:0000256" key="1">
    <source>
        <dbReference type="ARBA" id="ARBA00004429"/>
    </source>
</evidence>
<keyword evidence="12" id="KW-1185">Reference proteome</keyword>
<evidence type="ECO:0000256" key="5">
    <source>
        <dbReference type="ARBA" id="ARBA00022692"/>
    </source>
</evidence>
<protein>
    <submittedName>
        <fullName evidence="11">TRAP-type C4-dicarboxylate transport system permease small subunit</fullName>
    </submittedName>
</protein>
<comment type="similarity">
    <text evidence="8">Belongs to the TRAP transporter small permease family.</text>
</comment>
<keyword evidence="6 9" id="KW-1133">Transmembrane helix</keyword>
<evidence type="ECO:0000256" key="4">
    <source>
        <dbReference type="ARBA" id="ARBA00022519"/>
    </source>
</evidence>
<evidence type="ECO:0000256" key="6">
    <source>
        <dbReference type="ARBA" id="ARBA00022989"/>
    </source>
</evidence>
<keyword evidence="4" id="KW-0997">Cell inner membrane</keyword>
<organism evidence="11 12">
    <name type="scientific">Aminivibrio pyruvatiphilus</name>
    <dbReference type="NCBI Taxonomy" id="1005740"/>
    <lineage>
        <taxon>Bacteria</taxon>
        <taxon>Thermotogati</taxon>
        <taxon>Synergistota</taxon>
        <taxon>Synergistia</taxon>
        <taxon>Synergistales</taxon>
        <taxon>Aminobacteriaceae</taxon>
        <taxon>Aminivibrio</taxon>
    </lineage>
</organism>
<sequence length="161" mass="18431">MKKKIELLVRFQETLGMVLLSIFFLAILVQIIARYSAIPLLWTEELANYSFIWAVFMGASVMVHYKAHFAFTFFSDKFRGKKGAVYDVFISAVLLCFTVPMTLYGIRVVIEFWDYNWITLTWVKMGYTWLCLPIAGGAMTLYLAGHIAEDLRTLKSGEAVS</sequence>